<sequence length="281" mass="30921">MSKNPFADPPAEVGSSAPDVAPPAYTPHDAVASSSSSAPRPEPQAPREPFHMSDSTSPYLPFPPSLNVYYQWKFTRTFHLGDSANHKLYALSAWGEIGSKGPGIPCIMLHNGPGAEDPALAVCCEEKNWTFRSRSIDGVMVLPSVDAPSKERGTETITELLRSETSSRQTGVSFGYSIEVAQPGGGLRREDFEWRRIQDKEKLDGYSNGFELFRAKPGQGGEPDDEVLAVVLFKGMLNVNKPLNFEFKGRSLSGELGDRWAVMAIMTGIRIWFLFFSSRTK</sequence>
<dbReference type="RefSeq" id="XP_038744086.1">
    <property type="nucleotide sequence ID" value="XM_038890478.1"/>
</dbReference>
<proteinExistence type="predicted"/>
<dbReference type="GeneID" id="62163552"/>
<comment type="caution">
    <text evidence="2">The sequence shown here is derived from an EMBL/GenBank/DDBJ whole genome shotgun (WGS) entry which is preliminary data.</text>
</comment>
<dbReference type="AlphaFoldDB" id="A0A9P6I2J2"/>
<gene>
    <name evidence="2" type="ORF">CkaCkLH20_07762</name>
</gene>
<organism evidence="2 3">
    <name type="scientific">Colletotrichum karsti</name>
    <dbReference type="NCBI Taxonomy" id="1095194"/>
    <lineage>
        <taxon>Eukaryota</taxon>
        <taxon>Fungi</taxon>
        <taxon>Dikarya</taxon>
        <taxon>Ascomycota</taxon>
        <taxon>Pezizomycotina</taxon>
        <taxon>Sordariomycetes</taxon>
        <taxon>Hypocreomycetidae</taxon>
        <taxon>Glomerellales</taxon>
        <taxon>Glomerellaceae</taxon>
        <taxon>Colletotrichum</taxon>
        <taxon>Colletotrichum boninense species complex</taxon>
    </lineage>
</organism>
<reference evidence="2" key="2">
    <citation type="submission" date="2020-11" db="EMBL/GenBank/DDBJ databases">
        <title>Whole genome sequencing of Colletotrichum sp.</title>
        <authorList>
            <person name="Li H."/>
        </authorList>
    </citation>
    <scope>NUCLEOTIDE SEQUENCE</scope>
    <source>
        <strain evidence="2">CkLH20</strain>
    </source>
</reference>
<name>A0A9P6I2J2_9PEZI</name>
<evidence type="ECO:0000256" key="1">
    <source>
        <dbReference type="SAM" id="MobiDB-lite"/>
    </source>
</evidence>
<keyword evidence="3" id="KW-1185">Reference proteome</keyword>
<feature type="region of interest" description="Disordered" evidence="1">
    <location>
        <begin position="1"/>
        <end position="56"/>
    </location>
</feature>
<accession>A0A9P6I2J2</accession>
<dbReference type="OrthoDB" id="3431997at2759"/>
<evidence type="ECO:0000313" key="2">
    <source>
        <dbReference type="EMBL" id="KAF9874625.1"/>
    </source>
</evidence>
<dbReference type="EMBL" id="JAATWM020000025">
    <property type="protein sequence ID" value="KAF9874625.1"/>
    <property type="molecule type" value="Genomic_DNA"/>
</dbReference>
<dbReference type="Proteomes" id="UP000781932">
    <property type="component" value="Unassembled WGS sequence"/>
</dbReference>
<reference evidence="2" key="1">
    <citation type="submission" date="2020-03" db="EMBL/GenBank/DDBJ databases">
        <authorList>
            <person name="He L."/>
        </authorList>
    </citation>
    <scope>NUCLEOTIDE SEQUENCE</scope>
    <source>
        <strain evidence="2">CkLH20</strain>
    </source>
</reference>
<protein>
    <submittedName>
        <fullName evidence="2">Uncharacterized protein</fullName>
    </submittedName>
</protein>
<evidence type="ECO:0000313" key="3">
    <source>
        <dbReference type="Proteomes" id="UP000781932"/>
    </source>
</evidence>